<sequence length="490" mass="55142">MCFYPEHTRKTMRPHPRNARIKGDPFLPGRFIFGDSLDDKGLEPCEYVIHTEAPAFICRLVGNDDTPFVGRDAESFASAMLFDEAENITLYVCNAGFRLFDFNFIDEVPTAGALQQICDEAMQAYQRLQEAYAERESGYRNREMRTGPTEPLLPAERTRHIQSLKDKARQALEQPWMKMQLAADVQMALAGGDQAVFTEAQLALMDTPDARQLLIGTARGSIAQPEVMRKDGSIVSFELWALPFAFTRSQGGVWWHFPMLEKLEVPLADALEVPEKSILWISPTLFTLEMLHDRACQNLIHLAPVMDAGCDFAPFDPDASRATYEAARQTREPQRVLAWIPFLIERGAVPADRVRTHARRALESAMPVVQEAIAREMEYEEAELFAPQPWWDALENTVKAWNRKRLATSMALLAATAGSLSGLKAEAEYQPEQQAYDLRLHPESQPTLEVRVNWVVQPDVAPDREAAYADLAACLAEAGIPLSERIGRIH</sequence>
<organism evidence="1 2">
    <name type="scientific">Gulbenkiania indica</name>
    <dbReference type="NCBI Taxonomy" id="375574"/>
    <lineage>
        <taxon>Bacteria</taxon>
        <taxon>Pseudomonadati</taxon>
        <taxon>Pseudomonadota</taxon>
        <taxon>Betaproteobacteria</taxon>
        <taxon>Neisseriales</taxon>
        <taxon>Chromobacteriaceae</taxon>
        <taxon>Gulbenkiania</taxon>
    </lineage>
</organism>
<dbReference type="STRING" id="375574.GCA_001418035_02165"/>
<dbReference type="EMBL" id="CYHA01000005">
    <property type="protein sequence ID" value="CUA85335.1"/>
    <property type="molecule type" value="Genomic_DNA"/>
</dbReference>
<reference evidence="2" key="1">
    <citation type="submission" date="2015-08" db="EMBL/GenBank/DDBJ databases">
        <authorList>
            <person name="Varghese N."/>
        </authorList>
    </citation>
    <scope>NUCLEOTIDE SEQUENCE [LARGE SCALE GENOMIC DNA]</scope>
    <source>
        <strain evidence="2">DSM 17901</strain>
    </source>
</reference>
<dbReference type="AlphaFoldDB" id="A0A0K6H361"/>
<gene>
    <name evidence="1" type="ORF">Ga0061063_2380</name>
</gene>
<evidence type="ECO:0000313" key="1">
    <source>
        <dbReference type="EMBL" id="CUA85335.1"/>
    </source>
</evidence>
<name>A0A0K6H361_9NEIS</name>
<evidence type="ECO:0000313" key="2">
    <source>
        <dbReference type="Proteomes" id="UP000243535"/>
    </source>
</evidence>
<dbReference type="Proteomes" id="UP000243535">
    <property type="component" value="Unassembled WGS sequence"/>
</dbReference>
<dbReference type="CDD" id="cd22214">
    <property type="entry name" value="AcrIIC2"/>
    <property type="match status" value="1"/>
</dbReference>
<protein>
    <submittedName>
        <fullName evidence="1">Uncharacterized protein</fullName>
    </submittedName>
</protein>
<proteinExistence type="predicted"/>
<keyword evidence="2" id="KW-1185">Reference proteome</keyword>
<accession>A0A0K6H361</accession>